<evidence type="ECO:0000256" key="1">
    <source>
        <dbReference type="ARBA" id="ARBA00011073"/>
    </source>
</evidence>
<sequence length="906" mass="96742">MCTLGRRAVLLLTGATLIWTHQGLAQTSVGTPTTLPPSAERTATFDKPVGPNIDPMLALLERVSRRDVSEHSLFASRTSFDEQGVAVSLRFASPPSQAELDRLERLGVQIQRNPKGGACRLATICRAWSPWRALRALSGEQNIRRVEALWQPMLQSPLEVTSELVGARYAHFSPQFQADGASTTIALIDTGVDVLHPAFFRADGGLYAWIDTNQNGAFDPGVDAVDLDGDGEASFNEKLRVLDATTVVDFSASEFENDDGVLQPARDWLYADMNGDRVRNVGFDAGFNEETPAYGEAIFVADDANRDGVLSPDEKLVRLASSKIAKLVTEDGVYLRGQNLIEAGSARASTFFHGSGSAGILVGGQLGYHDRVGVAPRADLHVYGLGATLVDDSALPLAYLEAAVEDGADVILHEWTNAFTQPLDGSTNFEAAMGRAREASVVQVTPAGNLNLSGKHAQRSVDPGDSLVLDFLVDEGFEADGEVLPYNSIFGSIQWRGEHELSLTVVSPSAGRAELGTDVDAATIGSARIDVVRQRTTRGTSVVQFFLESTDVQTPLETGAWSFELAGATQSDTIYGRITDEYSNWRPGVVWKTPSPDTSTLAFPATADAALAVAAFAGRRATPMEGGAQVGELRDFSGRGPRIDGKQAIDISAPDDPFVPLGATNAVLEAGWGRSWFTPFGGTSGASPHVAASVALLRQQHPDWNAGQLEERLLVTAQTDGLQPSVDSLPDPGWGHGKLDLYRALFGEAPAANVAPEAVLEGVERGNYVKWDASQSRDPDGDRLEYRFDVDYDGIWETDWTTQATYRADGSPDIPLWARVEVRDVHGARRGATRQLEGSTGGGGSGAESTDAAAVPDAGDVADAGLENPSDSCCTAAPGSRLPAPIHLLVGLGLVVAWRRRARQTK</sequence>
<reference evidence="9 10" key="1">
    <citation type="submission" date="2019-06" db="EMBL/GenBank/DDBJ databases">
        <title>Persicimonas caeni gen. nov., sp. nov., a predatory bacterium isolated from solar saltern.</title>
        <authorList>
            <person name="Wang S."/>
        </authorList>
    </citation>
    <scope>NUCLEOTIDE SEQUENCE [LARGE SCALE GENOMIC DNA]</scope>
    <source>
        <strain evidence="9 10">YN101</strain>
    </source>
</reference>
<dbReference type="InterPro" id="IPR023827">
    <property type="entry name" value="Peptidase_S8_Asp-AS"/>
</dbReference>
<feature type="chain" id="PRO_5030106675" description="Peptidase S8/S53 domain-containing protein" evidence="7">
    <location>
        <begin position="26"/>
        <end position="906"/>
    </location>
</feature>
<dbReference type="RefSeq" id="WP_141199737.1">
    <property type="nucleotide sequence ID" value="NZ_CP041186.1"/>
</dbReference>
<organism evidence="9 10">
    <name type="scientific">Persicimonas caeni</name>
    <dbReference type="NCBI Taxonomy" id="2292766"/>
    <lineage>
        <taxon>Bacteria</taxon>
        <taxon>Deltaproteobacteria</taxon>
        <taxon>Bradymonadales</taxon>
        <taxon>Bradymonadaceae</taxon>
        <taxon>Persicimonas</taxon>
    </lineage>
</organism>
<keyword evidence="7" id="KW-0732">Signal</keyword>
<dbReference type="InterPro" id="IPR000209">
    <property type="entry name" value="Peptidase_S8/S53_dom"/>
</dbReference>
<dbReference type="GO" id="GO:0006508">
    <property type="term" value="P:proteolysis"/>
    <property type="evidence" value="ECO:0007669"/>
    <property type="project" value="UniProtKB-KW"/>
</dbReference>
<dbReference type="GO" id="GO:0004252">
    <property type="term" value="F:serine-type endopeptidase activity"/>
    <property type="evidence" value="ECO:0007669"/>
    <property type="project" value="InterPro"/>
</dbReference>
<keyword evidence="2 5" id="KW-0645">Protease</keyword>
<dbReference type="InterPro" id="IPR013783">
    <property type="entry name" value="Ig-like_fold"/>
</dbReference>
<dbReference type="InterPro" id="IPR036852">
    <property type="entry name" value="Peptidase_S8/S53_dom_sf"/>
</dbReference>
<name>A0A4Y6PY86_PERCE</name>
<dbReference type="PROSITE" id="PS00136">
    <property type="entry name" value="SUBTILASE_ASP"/>
    <property type="match status" value="1"/>
</dbReference>
<evidence type="ECO:0000256" key="6">
    <source>
        <dbReference type="SAM" id="MobiDB-lite"/>
    </source>
</evidence>
<dbReference type="PROSITE" id="PS00138">
    <property type="entry name" value="SUBTILASE_SER"/>
    <property type="match status" value="1"/>
</dbReference>
<dbReference type="Pfam" id="PF00082">
    <property type="entry name" value="Peptidase_S8"/>
    <property type="match status" value="2"/>
</dbReference>
<accession>A0A4Y6PY86</accession>
<evidence type="ECO:0000256" key="3">
    <source>
        <dbReference type="ARBA" id="ARBA00022801"/>
    </source>
</evidence>
<evidence type="ECO:0000313" key="10">
    <source>
        <dbReference type="Proteomes" id="UP000315995"/>
    </source>
</evidence>
<evidence type="ECO:0000256" key="2">
    <source>
        <dbReference type="ARBA" id="ARBA00022670"/>
    </source>
</evidence>
<proteinExistence type="inferred from homology"/>
<feature type="signal peptide" evidence="7">
    <location>
        <begin position="1"/>
        <end position="25"/>
    </location>
</feature>
<dbReference type="Gene3D" id="2.60.40.10">
    <property type="entry name" value="Immunoglobulins"/>
    <property type="match status" value="1"/>
</dbReference>
<evidence type="ECO:0000313" key="9">
    <source>
        <dbReference type="EMBL" id="QDG53276.1"/>
    </source>
</evidence>
<dbReference type="Proteomes" id="UP000315995">
    <property type="component" value="Chromosome"/>
</dbReference>
<dbReference type="PRINTS" id="PR00723">
    <property type="entry name" value="SUBTILISIN"/>
</dbReference>
<dbReference type="InterPro" id="IPR023828">
    <property type="entry name" value="Peptidase_S8_Ser-AS"/>
</dbReference>
<dbReference type="EMBL" id="CP041186">
    <property type="protein sequence ID" value="QDG53276.1"/>
    <property type="molecule type" value="Genomic_DNA"/>
</dbReference>
<dbReference type="OrthoDB" id="5483779at2"/>
<keyword evidence="10" id="KW-1185">Reference proteome</keyword>
<evidence type="ECO:0000256" key="4">
    <source>
        <dbReference type="ARBA" id="ARBA00022825"/>
    </source>
</evidence>
<dbReference type="InterPro" id="IPR050131">
    <property type="entry name" value="Peptidase_S8_subtilisin-like"/>
</dbReference>
<evidence type="ECO:0000256" key="7">
    <source>
        <dbReference type="SAM" id="SignalP"/>
    </source>
</evidence>
<feature type="domain" description="Peptidase S8/S53" evidence="8">
    <location>
        <begin position="596"/>
        <end position="723"/>
    </location>
</feature>
<dbReference type="SUPFAM" id="SSF52743">
    <property type="entry name" value="Subtilisin-like"/>
    <property type="match status" value="1"/>
</dbReference>
<gene>
    <name evidence="9" type="ORF">FIV42_21770</name>
</gene>
<keyword evidence="4 5" id="KW-0720">Serine protease</keyword>
<accession>A0A5B8YAZ2</accession>
<dbReference type="PANTHER" id="PTHR43806:SF11">
    <property type="entry name" value="CEREVISIN-RELATED"/>
    <property type="match status" value="1"/>
</dbReference>
<comment type="similarity">
    <text evidence="1 5">Belongs to the peptidase S8 family.</text>
</comment>
<protein>
    <recommendedName>
        <fullName evidence="8">Peptidase S8/S53 domain-containing protein</fullName>
    </recommendedName>
</protein>
<feature type="region of interest" description="Disordered" evidence="6">
    <location>
        <begin position="828"/>
        <end position="852"/>
    </location>
</feature>
<evidence type="ECO:0000256" key="5">
    <source>
        <dbReference type="RuleBase" id="RU003355"/>
    </source>
</evidence>
<feature type="domain" description="Peptidase S8/S53" evidence="8">
    <location>
        <begin position="181"/>
        <end position="463"/>
    </location>
</feature>
<evidence type="ECO:0000259" key="8">
    <source>
        <dbReference type="Pfam" id="PF00082"/>
    </source>
</evidence>
<dbReference type="PANTHER" id="PTHR43806">
    <property type="entry name" value="PEPTIDASE S8"/>
    <property type="match status" value="1"/>
</dbReference>
<dbReference type="Gene3D" id="3.40.50.200">
    <property type="entry name" value="Peptidase S8/S53 domain"/>
    <property type="match status" value="2"/>
</dbReference>
<dbReference type="InterPro" id="IPR015500">
    <property type="entry name" value="Peptidase_S8_subtilisin-rel"/>
</dbReference>
<keyword evidence="3 5" id="KW-0378">Hydrolase</keyword>
<dbReference type="AlphaFoldDB" id="A0A4Y6PY86"/>